<dbReference type="Pfam" id="PF11526">
    <property type="entry name" value="Pfc11_Clp1_ID"/>
    <property type="match status" value="1"/>
</dbReference>
<dbReference type="PANTHER" id="PTHR15921:SF3">
    <property type="entry name" value="PRE-MRNA CLEAVAGE COMPLEX 2 PROTEIN PCF11"/>
    <property type="match status" value="1"/>
</dbReference>
<dbReference type="EMBL" id="BBTG02000024">
    <property type="protein sequence ID" value="GAO18460.1"/>
    <property type="molecule type" value="Genomic_DNA"/>
</dbReference>
<dbReference type="GO" id="GO:0005737">
    <property type="term" value="C:cytoplasm"/>
    <property type="evidence" value="ECO:0007669"/>
    <property type="project" value="TreeGrafter"/>
</dbReference>
<dbReference type="AlphaFoldDB" id="A0A1B5L4P8"/>
<dbReference type="GO" id="GO:0003729">
    <property type="term" value="F:mRNA binding"/>
    <property type="evidence" value="ECO:0007669"/>
    <property type="project" value="InterPro"/>
</dbReference>
<evidence type="ECO:0000259" key="2">
    <source>
        <dbReference type="Pfam" id="PF11526"/>
    </source>
</evidence>
<feature type="region of interest" description="Disordered" evidence="1">
    <location>
        <begin position="116"/>
        <end position="140"/>
    </location>
</feature>
<feature type="domain" description="Pcf11 Clp1-ID" evidence="2">
    <location>
        <begin position="7"/>
        <end position="38"/>
    </location>
</feature>
<comment type="caution">
    <text evidence="4">The sequence shown here is derived from an EMBL/GenBank/DDBJ whole genome shotgun (WGS) entry which is preliminary data.</text>
</comment>
<name>A0A1B5L4P8_USTVR</name>
<dbReference type="InterPro" id="IPR045154">
    <property type="entry name" value="PCF11-like"/>
</dbReference>
<evidence type="ECO:0000313" key="4">
    <source>
        <dbReference type="EMBL" id="GAO18460.1"/>
    </source>
</evidence>
<dbReference type="InterPro" id="IPR054127">
    <property type="entry name" value="Pcf11_C"/>
</dbReference>
<protein>
    <submittedName>
        <fullName evidence="4">Uncharacterized protein</fullName>
    </submittedName>
</protein>
<feature type="region of interest" description="Disordered" evidence="1">
    <location>
        <begin position="36"/>
        <end position="68"/>
    </location>
</feature>
<dbReference type="Proteomes" id="UP000054053">
    <property type="component" value="Unassembled WGS sequence"/>
</dbReference>
<sequence>MDWHFRVHQRTTEAEKRGTHRSWYVDHQEWLRSREIVDSDHVAPPDEGREQTAEDEGEPQYIPVPDPSRGISNVCPICQEKFENKWLDTAQEWVWLDAILVGNRAFHASCHAEAARDREGTPGFPRRTPEPVLGKRKADSSISSVKVRTLKTSV</sequence>
<evidence type="ECO:0000259" key="3">
    <source>
        <dbReference type="Pfam" id="PF21936"/>
    </source>
</evidence>
<dbReference type="Pfam" id="PF21936">
    <property type="entry name" value="Pcf11_C"/>
    <property type="match status" value="1"/>
</dbReference>
<dbReference type="GO" id="GO:0000993">
    <property type="term" value="F:RNA polymerase II complex binding"/>
    <property type="evidence" value="ECO:0007669"/>
    <property type="project" value="InterPro"/>
</dbReference>
<feature type="domain" description="Pcf11 C-terminal" evidence="3">
    <location>
        <begin position="61"/>
        <end position="113"/>
    </location>
</feature>
<reference evidence="5" key="1">
    <citation type="journal article" date="2016" name="Genome Announc.">
        <title>Genome sequence of Ustilaginoidea virens IPU010, a rice pathogenic fungus causing false smut.</title>
        <authorList>
            <person name="Kumagai T."/>
            <person name="Ishii T."/>
            <person name="Terai G."/>
            <person name="Umemura M."/>
            <person name="Machida M."/>
            <person name="Asai K."/>
        </authorList>
    </citation>
    <scope>NUCLEOTIDE SEQUENCE [LARGE SCALE GENOMIC DNA]</scope>
    <source>
        <strain evidence="5">IPU010</strain>
    </source>
</reference>
<organism evidence="4 5">
    <name type="scientific">Ustilaginoidea virens</name>
    <name type="common">Rice false smut fungus</name>
    <name type="synonym">Villosiclava virens</name>
    <dbReference type="NCBI Taxonomy" id="1159556"/>
    <lineage>
        <taxon>Eukaryota</taxon>
        <taxon>Fungi</taxon>
        <taxon>Dikarya</taxon>
        <taxon>Ascomycota</taxon>
        <taxon>Pezizomycotina</taxon>
        <taxon>Sordariomycetes</taxon>
        <taxon>Hypocreomycetidae</taxon>
        <taxon>Hypocreales</taxon>
        <taxon>Clavicipitaceae</taxon>
        <taxon>Ustilaginoidea</taxon>
    </lineage>
</organism>
<dbReference type="GO" id="GO:0031124">
    <property type="term" value="P:mRNA 3'-end processing"/>
    <property type="evidence" value="ECO:0007669"/>
    <property type="project" value="InterPro"/>
</dbReference>
<feature type="compositionally biased region" description="Basic and acidic residues" evidence="1">
    <location>
        <begin position="36"/>
        <end position="52"/>
    </location>
</feature>
<gene>
    <name evidence="4" type="ORF">UVI_02042260</name>
</gene>
<dbReference type="GO" id="GO:0006369">
    <property type="term" value="P:termination of RNA polymerase II transcription"/>
    <property type="evidence" value="ECO:0007669"/>
    <property type="project" value="InterPro"/>
</dbReference>
<dbReference type="PANTHER" id="PTHR15921">
    <property type="entry name" value="PRE-MRNA CLEAVAGE COMPLEX II"/>
    <property type="match status" value="1"/>
</dbReference>
<dbReference type="InterPro" id="IPR021605">
    <property type="entry name" value="Pcf11_Clp1-ID"/>
</dbReference>
<evidence type="ECO:0000256" key="1">
    <source>
        <dbReference type="SAM" id="MobiDB-lite"/>
    </source>
</evidence>
<evidence type="ECO:0000313" key="5">
    <source>
        <dbReference type="Proteomes" id="UP000054053"/>
    </source>
</evidence>
<dbReference type="GO" id="GO:0005849">
    <property type="term" value="C:mRNA cleavage factor complex"/>
    <property type="evidence" value="ECO:0007669"/>
    <property type="project" value="InterPro"/>
</dbReference>
<accession>A0A1B5L4P8</accession>
<proteinExistence type="predicted"/>